<evidence type="ECO:0000256" key="1">
    <source>
        <dbReference type="ARBA" id="ARBA00007447"/>
    </source>
</evidence>
<proteinExistence type="inferred from homology"/>
<evidence type="ECO:0000256" key="2">
    <source>
        <dbReference type="ARBA" id="ARBA00022801"/>
    </source>
</evidence>
<evidence type="ECO:0000313" key="5">
    <source>
        <dbReference type="EMBL" id="OKL55227.1"/>
    </source>
</evidence>
<evidence type="ECO:0000259" key="4">
    <source>
        <dbReference type="PROSITE" id="PS51767"/>
    </source>
</evidence>
<dbReference type="GO" id="GO:0006508">
    <property type="term" value="P:proteolysis"/>
    <property type="evidence" value="ECO:0007669"/>
    <property type="project" value="InterPro"/>
</dbReference>
<dbReference type="InterPro" id="IPR001461">
    <property type="entry name" value="Aspartic_peptidase_A1"/>
</dbReference>
<dbReference type="AlphaFoldDB" id="A0A1Q5Q5X4"/>
<accession>A0A1Q5Q5X4</accession>
<dbReference type="Proteomes" id="UP000214365">
    <property type="component" value="Unassembled WGS sequence"/>
</dbReference>
<dbReference type="PANTHER" id="PTHR47966:SF51">
    <property type="entry name" value="BETA-SITE APP-CLEAVING ENZYME, ISOFORM A-RELATED"/>
    <property type="match status" value="1"/>
</dbReference>
<name>A0A1Q5Q5X4_TALAT</name>
<dbReference type="InterPro" id="IPR021109">
    <property type="entry name" value="Peptidase_aspartic_dom_sf"/>
</dbReference>
<dbReference type="GO" id="GO:0004190">
    <property type="term" value="F:aspartic-type endopeptidase activity"/>
    <property type="evidence" value="ECO:0007669"/>
    <property type="project" value="InterPro"/>
</dbReference>
<evidence type="ECO:0000313" key="6">
    <source>
        <dbReference type="Proteomes" id="UP000214365"/>
    </source>
</evidence>
<dbReference type="SUPFAM" id="SSF50630">
    <property type="entry name" value="Acid proteases"/>
    <property type="match status" value="1"/>
</dbReference>
<dbReference type="STRING" id="1441469.A0A1Q5Q5X4"/>
<sequence>MFFLGVITSLLSLTYAARHNHRHRAVAQQPSSTIKASPAIPTNSGSSVPITIGNNGLIGLIEIGSPGQMMDVQFDTTFNGVMVQSTLDESIIGAGLTYNRSDSASYNVSLPWNIMGGLMTEYTQKFDNDAYAIAYPGKETFNIGGTLYSGIPFGQLIQYYQKTSGQIMPFGGASGIIGLNYGSEQQPGIQSFMFAIHDQLSGKPQFKALGDHAFTLSLEWKCALDSSRAWKNGTWTFGSLESLGNRDSIAWADRNFYPPTWSINITAISAGTRKDPPITTWSATVATEEQSLIWPQKLLDWYFADIDSTWSPADNTYRYPCNATLPDFTFGIGNGTFTIPSTYMPYQRDQAGTTCISIITGDNSTDPGHEYTFGSWWAQLGVLILDYEHTQVGFMNKSTPLPTFGTSSLEKVAMN</sequence>
<keyword evidence="2" id="KW-0378">Hydrolase</keyword>
<keyword evidence="3" id="KW-0732">Signal</keyword>
<feature type="chain" id="PRO_5012411746" description="Peptidase A1 domain-containing protein" evidence="3">
    <location>
        <begin position="17"/>
        <end position="415"/>
    </location>
</feature>
<evidence type="ECO:0000256" key="3">
    <source>
        <dbReference type="SAM" id="SignalP"/>
    </source>
</evidence>
<dbReference type="InterPro" id="IPR033121">
    <property type="entry name" value="PEPTIDASE_A1"/>
</dbReference>
<comment type="caution">
    <text evidence="5">The sequence shown here is derived from an EMBL/GenBank/DDBJ whole genome shotgun (WGS) entry which is preliminary data.</text>
</comment>
<dbReference type="EMBL" id="LFMY01000029">
    <property type="protein sequence ID" value="OKL55227.1"/>
    <property type="molecule type" value="Genomic_DNA"/>
</dbReference>
<organism evidence="5 6">
    <name type="scientific">Talaromyces atroroseus</name>
    <dbReference type="NCBI Taxonomy" id="1441469"/>
    <lineage>
        <taxon>Eukaryota</taxon>
        <taxon>Fungi</taxon>
        <taxon>Dikarya</taxon>
        <taxon>Ascomycota</taxon>
        <taxon>Pezizomycotina</taxon>
        <taxon>Eurotiomycetes</taxon>
        <taxon>Eurotiomycetidae</taxon>
        <taxon>Eurotiales</taxon>
        <taxon>Trichocomaceae</taxon>
        <taxon>Talaromyces</taxon>
        <taxon>Talaromyces sect. Trachyspermi</taxon>
    </lineage>
</organism>
<feature type="signal peptide" evidence="3">
    <location>
        <begin position="1"/>
        <end position="16"/>
    </location>
</feature>
<dbReference type="Gene3D" id="2.40.70.10">
    <property type="entry name" value="Acid Proteases"/>
    <property type="match status" value="2"/>
</dbReference>
<dbReference type="RefSeq" id="XP_020115348.1">
    <property type="nucleotide sequence ID" value="XM_020265429.1"/>
</dbReference>
<keyword evidence="6" id="KW-1185">Reference proteome</keyword>
<gene>
    <name evidence="5" type="ORF">UA08_09504</name>
</gene>
<dbReference type="Pfam" id="PF00026">
    <property type="entry name" value="Asp"/>
    <property type="match status" value="1"/>
</dbReference>
<protein>
    <recommendedName>
        <fullName evidence="4">Peptidase A1 domain-containing protein</fullName>
    </recommendedName>
</protein>
<reference evidence="5 6" key="1">
    <citation type="submission" date="2015-06" db="EMBL/GenBank/DDBJ databases">
        <title>Talaromyces atroroseus IBT 11181 draft genome.</title>
        <authorList>
            <person name="Rasmussen K.B."/>
            <person name="Rasmussen S."/>
            <person name="Petersen B."/>
            <person name="Sicheritz-Ponten T."/>
            <person name="Mortensen U.H."/>
            <person name="Thrane U."/>
        </authorList>
    </citation>
    <scope>NUCLEOTIDE SEQUENCE [LARGE SCALE GENOMIC DNA]</scope>
    <source>
        <strain evidence="5 6">IBT 11181</strain>
    </source>
</reference>
<dbReference type="PANTHER" id="PTHR47966">
    <property type="entry name" value="BETA-SITE APP-CLEAVING ENZYME, ISOFORM A-RELATED"/>
    <property type="match status" value="1"/>
</dbReference>
<comment type="similarity">
    <text evidence="1">Belongs to the peptidase A1 family.</text>
</comment>
<dbReference type="OrthoDB" id="4226189at2759"/>
<feature type="domain" description="Peptidase A1" evidence="4">
    <location>
        <begin position="57"/>
        <end position="395"/>
    </location>
</feature>
<dbReference type="PROSITE" id="PS51767">
    <property type="entry name" value="PEPTIDASE_A1"/>
    <property type="match status" value="1"/>
</dbReference>
<dbReference type="GeneID" id="31009260"/>